<dbReference type="InterPro" id="IPR040890">
    <property type="entry name" value="Znf_CopZ"/>
</dbReference>
<dbReference type="AlphaFoldDB" id="A0A3B1CV19"/>
<sequence>MENKPSNKLLKFGIGGTIIAALCCFTPILVIVLGAVGLSVMVAYLDIVLLPALFIFIGVTVYALSKRKQEDCCATNNSPDKGETGNDMKQESCCSPWPESKDLKFSTCPDNKKKGQSVDPETLRNLIKKERGHEIKDTGYYFCKAPDCDTVYFHPKSGQTFEKSDIKVRVGLKETDDPVWVCYCFDISKRMIAEEIENTGLSASGDRIRKEVADKNCECEIKNPSGRCCLGEVLAAEKAAQKNRQNV</sequence>
<keyword evidence="1" id="KW-1133">Transmembrane helix</keyword>
<reference evidence="3" key="1">
    <citation type="submission" date="2018-06" db="EMBL/GenBank/DDBJ databases">
        <authorList>
            <person name="Zhirakovskaya E."/>
        </authorList>
    </citation>
    <scope>NUCLEOTIDE SEQUENCE</scope>
</reference>
<dbReference type="Gene3D" id="1.10.287.910">
    <property type="entry name" value="bacterial mercury transporter, merf"/>
    <property type="match status" value="1"/>
</dbReference>
<dbReference type="Pfam" id="PF11431">
    <property type="entry name" value="Transport_MerF"/>
    <property type="match status" value="1"/>
</dbReference>
<organism evidence="3">
    <name type="scientific">hydrothermal vent metagenome</name>
    <dbReference type="NCBI Taxonomy" id="652676"/>
    <lineage>
        <taxon>unclassified sequences</taxon>
        <taxon>metagenomes</taxon>
        <taxon>ecological metagenomes</taxon>
    </lineage>
</organism>
<keyword evidence="1" id="KW-0472">Membrane</keyword>
<gene>
    <name evidence="3" type="ORF">MNBD_NITROSPIRAE01-661</name>
</gene>
<evidence type="ECO:0000259" key="2">
    <source>
        <dbReference type="Pfam" id="PF18423"/>
    </source>
</evidence>
<dbReference type="NCBIfam" id="NF033565">
    <property type="entry name" value="trans_MerF"/>
    <property type="match status" value="1"/>
</dbReference>
<feature type="domain" description="CopZ zinc binding" evidence="2">
    <location>
        <begin position="107"/>
        <end position="167"/>
    </location>
</feature>
<feature type="transmembrane region" description="Helical" evidence="1">
    <location>
        <begin position="12"/>
        <end position="36"/>
    </location>
</feature>
<evidence type="ECO:0000313" key="3">
    <source>
        <dbReference type="EMBL" id="VAX30341.1"/>
    </source>
</evidence>
<protein>
    <submittedName>
        <fullName evidence="3">MerF</fullName>
    </submittedName>
</protein>
<proteinExistence type="predicted"/>
<dbReference type="Gene3D" id="1.10.10.1100">
    <property type="entry name" value="BFD-like [2Fe-2S]-binding domain"/>
    <property type="match status" value="1"/>
</dbReference>
<dbReference type="NCBIfam" id="NF047645">
    <property type="entry name" value="CopZ_Nterm_CC"/>
    <property type="match status" value="1"/>
</dbReference>
<dbReference type="CDD" id="cd10141">
    <property type="entry name" value="CopZ-like_Fer2_BFD-like"/>
    <property type="match status" value="1"/>
</dbReference>
<name>A0A3B1CV19_9ZZZZ</name>
<dbReference type="Gene3D" id="2.20.25.270">
    <property type="match status" value="1"/>
</dbReference>
<dbReference type="Pfam" id="PF18423">
    <property type="entry name" value="zf_CopZ"/>
    <property type="match status" value="1"/>
</dbReference>
<dbReference type="EMBL" id="UOGF01000060">
    <property type="protein sequence ID" value="VAX30341.1"/>
    <property type="molecule type" value="Genomic_DNA"/>
</dbReference>
<dbReference type="InterPro" id="IPR021091">
    <property type="entry name" value="Mercury_ion_transport_MerF"/>
</dbReference>
<evidence type="ECO:0000256" key="1">
    <source>
        <dbReference type="SAM" id="Phobius"/>
    </source>
</evidence>
<dbReference type="GO" id="GO:0016020">
    <property type="term" value="C:membrane"/>
    <property type="evidence" value="ECO:0007669"/>
    <property type="project" value="InterPro"/>
</dbReference>
<dbReference type="InterPro" id="IPR041854">
    <property type="entry name" value="BFD-like_2Fe2S-bd_dom_sf"/>
</dbReference>
<keyword evidence="1" id="KW-0812">Transmembrane</keyword>
<accession>A0A3B1CV19</accession>
<feature type="transmembrane region" description="Helical" evidence="1">
    <location>
        <begin position="42"/>
        <end position="64"/>
    </location>
</feature>